<evidence type="ECO:0000313" key="2">
    <source>
        <dbReference type="Proteomes" id="UP001320460"/>
    </source>
</evidence>
<dbReference type="Proteomes" id="UP001320460">
    <property type="component" value="Plasmid pTMTA97341"/>
</dbReference>
<evidence type="ECO:0000313" key="1">
    <source>
        <dbReference type="EMBL" id="BDD54017.1"/>
    </source>
</evidence>
<sequence>MTTPENSSLIQTTETQLPVTVLAELAVHPARIDNA</sequence>
<geneLocation type="plasmid" evidence="1 2">
    <name>pTMTA97341</name>
</geneLocation>
<organism evidence="1 2">
    <name type="scientific">Phytobacter diazotrophicus</name>
    <dbReference type="NCBI Taxonomy" id="395631"/>
    <lineage>
        <taxon>Bacteria</taxon>
        <taxon>Pseudomonadati</taxon>
        <taxon>Pseudomonadota</taxon>
        <taxon>Gammaproteobacteria</taxon>
        <taxon>Enterobacterales</taxon>
        <taxon>Enterobacteriaceae</taxon>
        <taxon>Phytobacter</taxon>
    </lineage>
</organism>
<keyword evidence="2" id="KW-1185">Reference proteome</keyword>
<dbReference type="EMBL" id="AP025335">
    <property type="protein sequence ID" value="BDD54017.1"/>
    <property type="molecule type" value="Genomic_DNA"/>
</dbReference>
<accession>A0ABM7W346</accession>
<keyword evidence="1" id="KW-0614">Plasmid</keyword>
<proteinExistence type="predicted"/>
<protein>
    <submittedName>
        <fullName evidence="1">Uncharacterized protein</fullName>
    </submittedName>
</protein>
<gene>
    <name evidence="1" type="ORF">PDTA9734_55040</name>
</gene>
<reference evidence="1 2" key="1">
    <citation type="submission" date="2021-12" db="EMBL/GenBank/DDBJ databases">
        <title>Complete genome sequence of Phytobacter diazotrophicus TA9734.</title>
        <authorList>
            <person name="Kubota H."/>
            <person name="Nakayama Y."/>
            <person name="Ariyoshi T."/>
        </authorList>
    </citation>
    <scope>NUCLEOTIDE SEQUENCE [LARGE SCALE GENOMIC DNA]</scope>
    <source>
        <strain evidence="1 2">TA9734</strain>
        <plasmid evidence="1 2">pTMTA97341</plasmid>
    </source>
</reference>
<name>A0ABM7W346_9ENTR</name>